<feature type="non-terminal residue" evidence="1">
    <location>
        <position position="224"/>
    </location>
</feature>
<protein>
    <recommendedName>
        <fullName evidence="3">O-methyltransferase</fullName>
    </recommendedName>
</protein>
<dbReference type="EMBL" id="MU006814">
    <property type="protein sequence ID" value="KAF2634821.1"/>
    <property type="molecule type" value="Genomic_DNA"/>
</dbReference>
<evidence type="ECO:0008006" key="3">
    <source>
        <dbReference type="Google" id="ProtNLM"/>
    </source>
</evidence>
<feature type="non-terminal residue" evidence="1">
    <location>
        <position position="1"/>
    </location>
</feature>
<proteinExistence type="predicted"/>
<dbReference type="InterPro" id="IPR036390">
    <property type="entry name" value="WH_DNA-bd_sf"/>
</dbReference>
<dbReference type="InterPro" id="IPR036388">
    <property type="entry name" value="WH-like_DNA-bd_sf"/>
</dbReference>
<name>A0A6A6RK44_9PLEO</name>
<dbReference type="AlphaFoldDB" id="A0A6A6RK44"/>
<reference evidence="1" key="1">
    <citation type="journal article" date="2020" name="Stud. Mycol.">
        <title>101 Dothideomycetes genomes: a test case for predicting lifestyles and emergence of pathogens.</title>
        <authorList>
            <person name="Haridas S."/>
            <person name="Albert R."/>
            <person name="Binder M."/>
            <person name="Bloem J."/>
            <person name="Labutti K."/>
            <person name="Salamov A."/>
            <person name="Andreopoulos B."/>
            <person name="Baker S."/>
            <person name="Barry K."/>
            <person name="Bills G."/>
            <person name="Bluhm B."/>
            <person name="Cannon C."/>
            <person name="Castanera R."/>
            <person name="Culley D."/>
            <person name="Daum C."/>
            <person name="Ezra D."/>
            <person name="Gonzalez J."/>
            <person name="Henrissat B."/>
            <person name="Kuo A."/>
            <person name="Liang C."/>
            <person name="Lipzen A."/>
            <person name="Lutzoni F."/>
            <person name="Magnuson J."/>
            <person name="Mondo S."/>
            <person name="Nolan M."/>
            <person name="Ohm R."/>
            <person name="Pangilinan J."/>
            <person name="Park H.-J."/>
            <person name="Ramirez L."/>
            <person name="Alfaro M."/>
            <person name="Sun H."/>
            <person name="Tritt A."/>
            <person name="Yoshinaga Y."/>
            <person name="Zwiers L.-H."/>
            <person name="Turgeon B."/>
            <person name="Goodwin S."/>
            <person name="Spatafora J."/>
            <person name="Crous P."/>
            <person name="Grigoriev I."/>
        </authorList>
    </citation>
    <scope>NUCLEOTIDE SEQUENCE</scope>
    <source>
        <strain evidence="1">CBS 473.64</strain>
    </source>
</reference>
<evidence type="ECO:0000313" key="2">
    <source>
        <dbReference type="Proteomes" id="UP000799753"/>
    </source>
</evidence>
<dbReference type="Gene3D" id="1.10.10.10">
    <property type="entry name" value="Winged helix-like DNA-binding domain superfamily/Winged helix DNA-binding domain"/>
    <property type="match status" value="1"/>
</dbReference>
<dbReference type="Proteomes" id="UP000799753">
    <property type="component" value="Unassembled WGS sequence"/>
</dbReference>
<dbReference type="PANTHER" id="PTHR43712:SF17">
    <property type="entry name" value="O-METHYLTRANSFERASE"/>
    <property type="match status" value="1"/>
</dbReference>
<organism evidence="1 2">
    <name type="scientific">Massarina eburnea CBS 473.64</name>
    <dbReference type="NCBI Taxonomy" id="1395130"/>
    <lineage>
        <taxon>Eukaryota</taxon>
        <taxon>Fungi</taxon>
        <taxon>Dikarya</taxon>
        <taxon>Ascomycota</taxon>
        <taxon>Pezizomycotina</taxon>
        <taxon>Dothideomycetes</taxon>
        <taxon>Pleosporomycetidae</taxon>
        <taxon>Pleosporales</taxon>
        <taxon>Massarineae</taxon>
        <taxon>Massarinaceae</taxon>
        <taxon>Massarina</taxon>
    </lineage>
</organism>
<accession>A0A6A6RK44</accession>
<keyword evidence="2" id="KW-1185">Reference proteome</keyword>
<dbReference type="SUPFAM" id="SSF46785">
    <property type="entry name" value="Winged helix' DNA-binding domain"/>
    <property type="match status" value="1"/>
</dbReference>
<dbReference type="OrthoDB" id="1606438at2759"/>
<evidence type="ECO:0000313" key="1">
    <source>
        <dbReference type="EMBL" id="KAF2634821.1"/>
    </source>
</evidence>
<gene>
    <name evidence="1" type="ORF">P280DRAFT_363486</name>
</gene>
<sequence>LEAAQMAAKTTLALLDSIAELSDGLRNGKQGAREGLLDAASKLIADLAHPSEGLQRMFWAQPTHLAVIRLAIDVRLFHALKHVGEAGAPTADIASKCSGQADAELVGRMLRHLAAMGTIYETGPGTFGPTPTSNAYSETAYEESILFLVDFFQHVHQATPAFFREHGFKSPTSGVDGPFQYTFDCKGEHMFEHFQKSAPLEGKRFASMMNMWSQGRPRWFSPEY</sequence>
<dbReference type="PANTHER" id="PTHR43712">
    <property type="entry name" value="PUTATIVE (AFU_ORTHOLOGUE AFUA_4G14580)-RELATED"/>
    <property type="match status" value="1"/>
</dbReference>